<comment type="caution">
    <text evidence="3">The sequence shown here is derived from an EMBL/GenBank/DDBJ whole genome shotgun (WGS) entry which is preliminary data.</text>
</comment>
<dbReference type="SUPFAM" id="SSF53756">
    <property type="entry name" value="UDP-Glycosyltransferase/glycogen phosphorylase"/>
    <property type="match status" value="1"/>
</dbReference>
<dbReference type="PANTHER" id="PTHR45947">
    <property type="entry name" value="SULFOQUINOVOSYL TRANSFERASE SQD2"/>
    <property type="match status" value="1"/>
</dbReference>
<dbReference type="InterPro" id="IPR028098">
    <property type="entry name" value="Glyco_trans_4-like_N"/>
</dbReference>
<organism evidence="3 4">
    <name type="scientific">candidate division WOR-3 bacterium RBG_13_43_14</name>
    <dbReference type="NCBI Taxonomy" id="1802590"/>
    <lineage>
        <taxon>Bacteria</taxon>
        <taxon>Bacteria division WOR-3</taxon>
    </lineage>
</organism>
<evidence type="ECO:0000259" key="2">
    <source>
        <dbReference type="Pfam" id="PF13439"/>
    </source>
</evidence>
<evidence type="ECO:0000313" key="4">
    <source>
        <dbReference type="Proteomes" id="UP000177025"/>
    </source>
</evidence>
<dbReference type="InterPro" id="IPR001296">
    <property type="entry name" value="Glyco_trans_1"/>
</dbReference>
<dbReference type="Pfam" id="PF00534">
    <property type="entry name" value="Glycos_transf_1"/>
    <property type="match status" value="1"/>
</dbReference>
<gene>
    <name evidence="3" type="ORF">A2Y85_02160</name>
</gene>
<feature type="domain" description="Glycosyltransferase subfamily 4-like N-terminal" evidence="2">
    <location>
        <begin position="15"/>
        <end position="180"/>
    </location>
</feature>
<dbReference type="InterPro" id="IPR050194">
    <property type="entry name" value="Glycosyltransferase_grp1"/>
</dbReference>
<protein>
    <recommendedName>
        <fullName evidence="5">Glycosyl transferase family 1</fullName>
    </recommendedName>
</protein>
<dbReference type="Proteomes" id="UP000177025">
    <property type="component" value="Unassembled WGS sequence"/>
</dbReference>
<evidence type="ECO:0008006" key="5">
    <source>
        <dbReference type="Google" id="ProtNLM"/>
    </source>
</evidence>
<evidence type="ECO:0000259" key="1">
    <source>
        <dbReference type="Pfam" id="PF00534"/>
    </source>
</evidence>
<dbReference type="PANTHER" id="PTHR45947:SF3">
    <property type="entry name" value="SULFOQUINOVOSYL TRANSFERASE SQD2"/>
    <property type="match status" value="1"/>
</dbReference>
<proteinExistence type="predicted"/>
<dbReference type="EMBL" id="MEUM01000116">
    <property type="protein sequence ID" value="OGC41231.1"/>
    <property type="molecule type" value="Genomic_DNA"/>
</dbReference>
<dbReference type="AlphaFoldDB" id="A0A1F4U8K2"/>
<evidence type="ECO:0000313" key="3">
    <source>
        <dbReference type="EMBL" id="OGC41231.1"/>
    </source>
</evidence>
<feature type="domain" description="Glycosyl transferase family 1" evidence="1">
    <location>
        <begin position="191"/>
        <end position="348"/>
    </location>
</feature>
<dbReference type="GO" id="GO:0016757">
    <property type="term" value="F:glycosyltransferase activity"/>
    <property type="evidence" value="ECO:0007669"/>
    <property type="project" value="InterPro"/>
</dbReference>
<sequence>MRIVLYSGAMAKDRDGVTKTLHELITSIKEAGHDLMLWNSEIKIGKICGLDVNRAPSRPLILYPDYRLGFYGPIIKSKLDQFDADVFHIATPDVIGYNFLKYARKRSIPVVSVYHTDFLSYLKYYHKILFRLLNDVGWRYGRWFYNKCTAVFVPTERIRRQLQEHGIRNTEIWSRGIHLDQYNLLFRTDSLRREWGMENKFVILYVGRFVWYKDLRVLINIYMRIKELGLRNIGFVLAGSGPIEDELRKTMPEAIFPGYLVGQDLSKVYASSDLLLHPSTTETFGNVLLEAMASGIPVVVADRGGCPEVVEKSGGGLIAKSWQIGSFINCIIKLKNDREFYSRCRESGLAFAQKQSWQEINSVILNEYSRLARKYRSKSHS</sequence>
<dbReference type="Pfam" id="PF13439">
    <property type="entry name" value="Glyco_transf_4"/>
    <property type="match status" value="1"/>
</dbReference>
<reference evidence="3 4" key="1">
    <citation type="journal article" date="2016" name="Nat. Commun.">
        <title>Thousands of microbial genomes shed light on interconnected biogeochemical processes in an aquifer system.</title>
        <authorList>
            <person name="Anantharaman K."/>
            <person name="Brown C.T."/>
            <person name="Hug L.A."/>
            <person name="Sharon I."/>
            <person name="Castelle C.J."/>
            <person name="Probst A.J."/>
            <person name="Thomas B.C."/>
            <person name="Singh A."/>
            <person name="Wilkins M.J."/>
            <person name="Karaoz U."/>
            <person name="Brodie E.L."/>
            <person name="Williams K.H."/>
            <person name="Hubbard S.S."/>
            <person name="Banfield J.F."/>
        </authorList>
    </citation>
    <scope>NUCLEOTIDE SEQUENCE [LARGE SCALE GENOMIC DNA]</scope>
</reference>
<dbReference type="Gene3D" id="3.40.50.2000">
    <property type="entry name" value="Glycogen Phosphorylase B"/>
    <property type="match status" value="2"/>
</dbReference>
<dbReference type="CDD" id="cd03814">
    <property type="entry name" value="GT4-like"/>
    <property type="match status" value="1"/>
</dbReference>
<accession>A0A1F4U8K2</accession>
<name>A0A1F4U8K2_UNCW3</name>